<protein>
    <submittedName>
        <fullName evidence="5">Histidine kinase-, DNA gyrase B-, and HSP90-like ATPase</fullName>
    </submittedName>
</protein>
<evidence type="ECO:0000313" key="6">
    <source>
        <dbReference type="Proteomes" id="UP000219072"/>
    </source>
</evidence>
<sequence>MVCACAVLGVLAMPREQMPTAAAVACVAAAWSGCHLTCAASRCRPGLLFAADLTLVSGLCLSQGITVPETEDLHGNTWILVAVSIIVVTYQLTHRPVFAALAALLLFTADLVGLVVDHPGTWTSALPQLGWLLVQAALARLLYQLVLRRSRAADRAASAAAEARRRHEVAQARRRAEGEYLATLHDTACATLMMAAARGSSIDADVLRRQAASDLERLASMGHLTGEVELATELRAEARQHPVTVDTRLADALGSVSRPVAAALRGGLGEALRNVSRHAGVTSARLTAERDRGTVVVTLSDEGVGFDPARLPRQSRGVERSIVERMTAVGGIATVTSRPGRGTCVRLEWPCVRLPD</sequence>
<reference evidence="5 6" key="1">
    <citation type="submission" date="2017-09" db="EMBL/GenBank/DDBJ databases">
        <authorList>
            <person name="Ehlers B."/>
            <person name="Leendertz F.H."/>
        </authorList>
    </citation>
    <scope>NUCLEOTIDE SEQUENCE [LARGE SCALE GENOMIC DNA]</scope>
    <source>
        <strain evidence="5 6">CGMCC 4.7095</strain>
    </source>
</reference>
<evidence type="ECO:0000256" key="3">
    <source>
        <dbReference type="ARBA" id="ARBA00023012"/>
    </source>
</evidence>
<dbReference type="InterPro" id="IPR036890">
    <property type="entry name" value="HATPase_C_sf"/>
</dbReference>
<keyword evidence="2 5" id="KW-0418">Kinase</keyword>
<evidence type="ECO:0000256" key="2">
    <source>
        <dbReference type="ARBA" id="ARBA00022777"/>
    </source>
</evidence>
<keyword evidence="6" id="KW-1185">Reference proteome</keyword>
<dbReference type="GO" id="GO:0016301">
    <property type="term" value="F:kinase activity"/>
    <property type="evidence" value="ECO:0007669"/>
    <property type="project" value="UniProtKB-KW"/>
</dbReference>
<dbReference type="AlphaFoldDB" id="A0A286DMZ9"/>
<dbReference type="PANTHER" id="PTHR24421:SF58">
    <property type="entry name" value="SIGNAL TRANSDUCTION HISTIDINE-PROTEIN KINASE_PHOSPHATASE UHPB"/>
    <property type="match status" value="1"/>
</dbReference>
<keyword evidence="1" id="KW-0808">Transferase</keyword>
<keyword evidence="3" id="KW-0902">Two-component regulatory system</keyword>
<proteinExistence type="predicted"/>
<dbReference type="GO" id="GO:0000160">
    <property type="term" value="P:phosphorelay signal transduction system"/>
    <property type="evidence" value="ECO:0007669"/>
    <property type="project" value="UniProtKB-KW"/>
</dbReference>
<dbReference type="PANTHER" id="PTHR24421">
    <property type="entry name" value="NITRATE/NITRITE SENSOR PROTEIN NARX-RELATED"/>
    <property type="match status" value="1"/>
</dbReference>
<dbReference type="SUPFAM" id="SSF55874">
    <property type="entry name" value="ATPase domain of HSP90 chaperone/DNA topoisomerase II/histidine kinase"/>
    <property type="match status" value="1"/>
</dbReference>
<evidence type="ECO:0000313" key="5">
    <source>
        <dbReference type="EMBL" id="SOD60095.1"/>
    </source>
</evidence>
<evidence type="ECO:0000259" key="4">
    <source>
        <dbReference type="Pfam" id="PF02518"/>
    </source>
</evidence>
<dbReference type="InterPro" id="IPR003594">
    <property type="entry name" value="HATPase_dom"/>
</dbReference>
<accession>A0A286DMZ9</accession>
<dbReference type="Pfam" id="PF02518">
    <property type="entry name" value="HATPase_c"/>
    <property type="match status" value="1"/>
</dbReference>
<dbReference type="InterPro" id="IPR050482">
    <property type="entry name" value="Sensor_HK_TwoCompSys"/>
</dbReference>
<name>A0A286DMZ9_9ACTN</name>
<gene>
    <name evidence="5" type="ORF">SAMN06297387_10212</name>
</gene>
<evidence type="ECO:0000256" key="1">
    <source>
        <dbReference type="ARBA" id="ARBA00022679"/>
    </source>
</evidence>
<organism evidence="5 6">
    <name type="scientific">Streptomyces zhaozhouensis</name>
    <dbReference type="NCBI Taxonomy" id="1300267"/>
    <lineage>
        <taxon>Bacteria</taxon>
        <taxon>Bacillati</taxon>
        <taxon>Actinomycetota</taxon>
        <taxon>Actinomycetes</taxon>
        <taxon>Kitasatosporales</taxon>
        <taxon>Streptomycetaceae</taxon>
        <taxon>Streptomyces</taxon>
    </lineage>
</organism>
<feature type="domain" description="Histidine kinase/HSP90-like ATPase" evidence="4">
    <location>
        <begin position="266"/>
        <end position="350"/>
    </location>
</feature>
<dbReference type="Proteomes" id="UP000219072">
    <property type="component" value="Unassembled WGS sequence"/>
</dbReference>
<dbReference type="Gene3D" id="3.30.565.10">
    <property type="entry name" value="Histidine kinase-like ATPase, C-terminal domain"/>
    <property type="match status" value="1"/>
</dbReference>
<dbReference type="CDD" id="cd16917">
    <property type="entry name" value="HATPase_UhpB-NarQ-NarX-like"/>
    <property type="match status" value="1"/>
</dbReference>
<dbReference type="EMBL" id="OCNE01000002">
    <property type="protein sequence ID" value="SOD60095.1"/>
    <property type="molecule type" value="Genomic_DNA"/>
</dbReference>